<evidence type="ECO:0000313" key="8">
    <source>
        <dbReference type="EMBL" id="MSS83394.1"/>
    </source>
</evidence>
<dbReference type="PANTHER" id="PTHR34697:SF2">
    <property type="entry name" value="PHOSPHATIDYLGLYCEROL LYSYLTRANSFERASE"/>
    <property type="match status" value="1"/>
</dbReference>
<dbReference type="Proteomes" id="UP000470875">
    <property type="component" value="Unassembled WGS sequence"/>
</dbReference>
<dbReference type="InterPro" id="IPR016181">
    <property type="entry name" value="Acyl_CoA_acyltransferase"/>
</dbReference>
<keyword evidence="2" id="KW-1003">Cell membrane</keyword>
<dbReference type="EMBL" id="VULO01000001">
    <property type="protein sequence ID" value="MSS83394.1"/>
    <property type="molecule type" value="Genomic_DNA"/>
</dbReference>
<evidence type="ECO:0000256" key="4">
    <source>
        <dbReference type="ARBA" id="ARBA00022989"/>
    </source>
</evidence>
<feature type="transmembrane region" description="Helical" evidence="6">
    <location>
        <begin position="427"/>
        <end position="447"/>
    </location>
</feature>
<dbReference type="PANTHER" id="PTHR34697">
    <property type="entry name" value="PHOSPHATIDYLGLYCEROL LYSYLTRANSFERASE"/>
    <property type="match status" value="1"/>
</dbReference>
<organism evidence="8 9">
    <name type="scientific">Scrofimicrobium canadense</name>
    <dbReference type="NCBI Taxonomy" id="2652290"/>
    <lineage>
        <taxon>Bacteria</taxon>
        <taxon>Bacillati</taxon>
        <taxon>Actinomycetota</taxon>
        <taxon>Actinomycetes</taxon>
        <taxon>Actinomycetales</taxon>
        <taxon>Actinomycetaceae</taxon>
        <taxon>Scrofimicrobium</taxon>
    </lineage>
</organism>
<evidence type="ECO:0000256" key="2">
    <source>
        <dbReference type="ARBA" id="ARBA00022475"/>
    </source>
</evidence>
<keyword evidence="4 6" id="KW-1133">Transmembrane helix</keyword>
<comment type="caution">
    <text evidence="8">The sequence shown here is derived from an EMBL/GenBank/DDBJ whole genome shotgun (WGS) entry which is preliminary data.</text>
</comment>
<dbReference type="InterPro" id="IPR051211">
    <property type="entry name" value="PG_lysyltransferase"/>
</dbReference>
<evidence type="ECO:0000256" key="6">
    <source>
        <dbReference type="SAM" id="Phobius"/>
    </source>
</evidence>
<dbReference type="GO" id="GO:0005886">
    <property type="term" value="C:plasma membrane"/>
    <property type="evidence" value="ECO:0007669"/>
    <property type="project" value="UniProtKB-SubCell"/>
</dbReference>
<feature type="transmembrane region" description="Helical" evidence="6">
    <location>
        <begin position="230"/>
        <end position="246"/>
    </location>
</feature>
<protein>
    <submittedName>
        <fullName evidence="8">DUF2156 domain-containing protein</fullName>
    </submittedName>
</protein>
<feature type="transmembrane region" description="Helical" evidence="6">
    <location>
        <begin position="383"/>
        <end position="407"/>
    </location>
</feature>
<evidence type="ECO:0000259" key="7">
    <source>
        <dbReference type="Pfam" id="PF09924"/>
    </source>
</evidence>
<evidence type="ECO:0000256" key="5">
    <source>
        <dbReference type="ARBA" id="ARBA00023136"/>
    </source>
</evidence>
<keyword evidence="3 6" id="KW-0812">Transmembrane</keyword>
<evidence type="ECO:0000256" key="1">
    <source>
        <dbReference type="ARBA" id="ARBA00004651"/>
    </source>
</evidence>
<comment type="subcellular location">
    <subcellularLocation>
        <location evidence="1">Cell membrane</location>
        <topology evidence="1">Multi-pass membrane protein</topology>
    </subcellularLocation>
</comment>
<reference evidence="8 9" key="1">
    <citation type="submission" date="2019-08" db="EMBL/GenBank/DDBJ databases">
        <title>In-depth cultivation of the pig gut microbiome towards novel bacterial diversity and tailored functional studies.</title>
        <authorList>
            <person name="Wylensek D."/>
            <person name="Hitch T.C.A."/>
            <person name="Clavel T."/>
        </authorList>
    </citation>
    <scope>NUCLEOTIDE SEQUENCE [LARGE SCALE GENOMIC DNA]</scope>
    <source>
        <strain evidence="8 9">WB03_NA08</strain>
    </source>
</reference>
<evidence type="ECO:0000256" key="3">
    <source>
        <dbReference type="ARBA" id="ARBA00022692"/>
    </source>
</evidence>
<dbReference type="InterPro" id="IPR035952">
    <property type="entry name" value="Rhomboid-like_sf"/>
</dbReference>
<dbReference type="AlphaFoldDB" id="A0A6N7VNU6"/>
<feature type="transmembrane region" description="Helical" evidence="6">
    <location>
        <begin position="84"/>
        <end position="111"/>
    </location>
</feature>
<feature type="transmembrane region" description="Helical" evidence="6">
    <location>
        <begin position="165"/>
        <end position="185"/>
    </location>
</feature>
<dbReference type="GO" id="GO:0055091">
    <property type="term" value="P:phospholipid homeostasis"/>
    <property type="evidence" value="ECO:0007669"/>
    <property type="project" value="TreeGrafter"/>
</dbReference>
<sequence>MGKPEGSPKRSQLIWRPSGKRKSCSFLRRIRIQHYSKDQVRVRFTSGELTRRKRNTMGDAPQIAYDSSTPRRVRMRLAHDSRAFARWMAGGPVSVFLSLLLLTIFIVSVSIGRESLEPYIAAGVGHSWWTVFTAISWSHNAIEMVIDIALLLSVGIWIERAMGSGWFILIGAISYWFGAFLTVLIAEGIDSIDPAWGDLLEQQEIVGIAAFLIGVGSAAAVKLPALWRRRVRTMVVSILLVMLAFAGTLGTIFTLVTALLGTVFGIIVWHKSRDRAASVMAGPQQGRGLVAIVVAGIVIGTLISLRSPEMIGALSSMKYTVASDAISPDIVDQMCAVETLSAQCAHYSYLLRGGGAGARLLALMPLVTQLVLAWGLRGGRLAAWWGTVILQSLTAVVALVHMAMIWGEVRNWEEGSEILGFNELGLPTARFIVPVVVPLVLLIIVCAKRSLFTVRAGSGTYEKAGRTLGVITALTLLVSLIIGVSIGATKTFLSTVWILTTDFLIRLLPSSVLSLVTPQMVEESEGAIVLMSWAPLVPWAALIVLLWRSFRRRDLPNSISRAEYIEIVRSTNAGSMGWITTWEGNNYWKSSHYEAAIAYRSDGGVALTVSDPAVRTEELADVLEEFVGFAVGQGLIPAFYSVHGPVVAVTDTWRWSRLQVAEETLLVLNELEFKGKKFQDIRTALNRARKEGISTHWTTFAECKPAYMAQIKQISAEWVSDKPLPEMGFTLGGVAELDDPDTRILLAIDDADTVHGITSWMPIYEDGRITGWTLDFMRRLGGGFRPVMEYLIASAALWAKENNYEILSLSGAPLARAKGVEDEAGSSAQILDQVLDVLGKTLEPVYGFRSLLNFKSKFNPEYAPIYLAVPSIVELPTVGLAIAHAYLPSLTLKDTITLGTSLRQK</sequence>
<gene>
    <name evidence="8" type="ORF">FYJ24_01165</name>
</gene>
<feature type="transmembrane region" description="Helical" evidence="6">
    <location>
        <begin position="528"/>
        <end position="547"/>
    </location>
</feature>
<feature type="transmembrane region" description="Helical" evidence="6">
    <location>
        <begin position="131"/>
        <end position="158"/>
    </location>
</feature>
<dbReference type="SUPFAM" id="SSF55729">
    <property type="entry name" value="Acyl-CoA N-acyltransferases (Nat)"/>
    <property type="match status" value="1"/>
</dbReference>
<name>A0A6N7VNU6_9ACTO</name>
<evidence type="ECO:0000313" key="9">
    <source>
        <dbReference type="Proteomes" id="UP000470875"/>
    </source>
</evidence>
<keyword evidence="9" id="KW-1185">Reference proteome</keyword>
<keyword evidence="5 6" id="KW-0472">Membrane</keyword>
<dbReference type="GO" id="GO:0016755">
    <property type="term" value="F:aminoacyltransferase activity"/>
    <property type="evidence" value="ECO:0007669"/>
    <property type="project" value="TreeGrafter"/>
</dbReference>
<dbReference type="InterPro" id="IPR024320">
    <property type="entry name" value="LPG_synthase_C"/>
</dbReference>
<accession>A0A6N7VNU6</accession>
<feature type="transmembrane region" description="Helical" evidence="6">
    <location>
        <begin position="289"/>
        <end position="307"/>
    </location>
</feature>
<feature type="domain" description="Phosphatidylglycerol lysyltransferase C-terminal" evidence="7">
    <location>
        <begin position="571"/>
        <end position="868"/>
    </location>
</feature>
<dbReference type="SUPFAM" id="SSF144091">
    <property type="entry name" value="Rhomboid-like"/>
    <property type="match status" value="1"/>
</dbReference>
<proteinExistence type="predicted"/>
<dbReference type="Pfam" id="PF09924">
    <property type="entry name" value="LPG_synthase_C"/>
    <property type="match status" value="1"/>
</dbReference>
<feature type="transmembrane region" description="Helical" evidence="6">
    <location>
        <begin position="205"/>
        <end position="223"/>
    </location>
</feature>
<feature type="transmembrane region" description="Helical" evidence="6">
    <location>
        <begin position="468"/>
        <end position="488"/>
    </location>
</feature>